<feature type="transmembrane region" description="Helical" evidence="1">
    <location>
        <begin position="12"/>
        <end position="34"/>
    </location>
</feature>
<evidence type="ECO:0000313" key="2">
    <source>
        <dbReference type="EMBL" id="AYV81131.1"/>
    </source>
</evidence>
<proteinExistence type="predicted"/>
<organism evidence="2">
    <name type="scientific">Harvfovirus sp</name>
    <dbReference type="NCBI Taxonomy" id="2487768"/>
    <lineage>
        <taxon>Viruses</taxon>
        <taxon>Varidnaviria</taxon>
        <taxon>Bamfordvirae</taxon>
        <taxon>Nucleocytoviricota</taxon>
        <taxon>Megaviricetes</taxon>
        <taxon>Imitervirales</taxon>
        <taxon>Mimiviridae</taxon>
        <taxon>Klosneuvirinae</taxon>
    </lineage>
</organism>
<gene>
    <name evidence="2" type="ORF">Harvfovirus17_25</name>
</gene>
<keyword evidence="1" id="KW-1133">Transmembrane helix</keyword>
<evidence type="ECO:0000256" key="1">
    <source>
        <dbReference type="SAM" id="Phobius"/>
    </source>
</evidence>
<accession>A0A3G5A4J2</accession>
<reference evidence="2" key="1">
    <citation type="submission" date="2018-10" db="EMBL/GenBank/DDBJ databases">
        <title>Hidden diversity of soil giant viruses.</title>
        <authorList>
            <person name="Schulz F."/>
            <person name="Alteio L."/>
            <person name="Goudeau D."/>
            <person name="Ryan E.M."/>
            <person name="Malmstrom R.R."/>
            <person name="Blanchard J."/>
            <person name="Woyke T."/>
        </authorList>
    </citation>
    <scope>NUCLEOTIDE SEQUENCE</scope>
    <source>
        <strain evidence="2">HAV1</strain>
    </source>
</reference>
<keyword evidence="1" id="KW-0472">Membrane</keyword>
<protein>
    <submittedName>
        <fullName evidence="2">Uncharacterized protein</fullName>
    </submittedName>
</protein>
<keyword evidence="1" id="KW-0812">Transmembrane</keyword>
<dbReference type="EMBL" id="MK072259">
    <property type="protein sequence ID" value="AYV81131.1"/>
    <property type="molecule type" value="Genomic_DNA"/>
</dbReference>
<name>A0A3G5A4J2_9VIRU</name>
<sequence>MLLISLIPPLTFTTYYTITLTISVIHWFFTGRLINLNWIKKYLPQSPKYAARNPLQDDVDKKIIPNNLLKIITDAPLMLETDGSHKCRKCNEAFVATSKVTIRGTTYYHTGCTPTQPNYNCCDDINCRCCDSDDY</sequence>